<dbReference type="InterPro" id="IPR036322">
    <property type="entry name" value="WD40_repeat_dom_sf"/>
</dbReference>
<keyword evidence="2" id="KW-0677">Repeat</keyword>
<keyword evidence="4" id="KW-1185">Reference proteome</keyword>
<dbReference type="Gene3D" id="2.130.10.10">
    <property type="entry name" value="YVTN repeat-like/Quinoprotein amine dehydrogenase"/>
    <property type="match status" value="1"/>
</dbReference>
<dbReference type="InterPro" id="IPR001680">
    <property type="entry name" value="WD40_rpt"/>
</dbReference>
<dbReference type="SMART" id="SM00320">
    <property type="entry name" value="WD40"/>
    <property type="match status" value="2"/>
</dbReference>
<protein>
    <submittedName>
        <fullName evidence="3">Uncharacterized protein</fullName>
    </submittedName>
</protein>
<sequence>HGDEHRIVYNSAACAVVQNIETGHQRVFRGHTDDVTCIATDASGTLGATGQCASTDVSPYVCVWSVADVAELRKFGGDGSIARMVCAVGFFDDSSHIVAVGGDDRHTLRVYDL</sequence>
<dbReference type="SUPFAM" id="SSF50978">
    <property type="entry name" value="WD40 repeat-like"/>
    <property type="match status" value="1"/>
</dbReference>
<organism evidence="4">
    <name type="scientific">Aureococcus anophagefferens</name>
    <name type="common">Harmful bloom alga</name>
    <dbReference type="NCBI Taxonomy" id="44056"/>
    <lineage>
        <taxon>Eukaryota</taxon>
        <taxon>Sar</taxon>
        <taxon>Stramenopiles</taxon>
        <taxon>Ochrophyta</taxon>
        <taxon>Pelagophyceae</taxon>
        <taxon>Pelagomonadales</taxon>
        <taxon>Pelagomonadaceae</taxon>
        <taxon>Aureococcus</taxon>
    </lineage>
</organism>
<dbReference type="RefSeq" id="XP_009036464.1">
    <property type="nucleotide sequence ID" value="XM_009038216.1"/>
</dbReference>
<name>F0Y8L8_AURAN</name>
<dbReference type="EMBL" id="GL833127">
    <property type="protein sequence ID" value="EGB08694.1"/>
    <property type="molecule type" value="Genomic_DNA"/>
</dbReference>
<dbReference type="PANTHER" id="PTHR13720:SF33">
    <property type="entry name" value="HELP DOMAIN-CONTAINING PROTEIN"/>
    <property type="match status" value="1"/>
</dbReference>
<dbReference type="KEGG" id="aaf:AURANDRAFT_7850"/>
<proteinExistence type="predicted"/>
<dbReference type="GeneID" id="20229150"/>
<dbReference type="GO" id="GO:0008017">
    <property type="term" value="F:microtubule binding"/>
    <property type="evidence" value="ECO:0007669"/>
    <property type="project" value="TreeGrafter"/>
</dbReference>
<evidence type="ECO:0000313" key="3">
    <source>
        <dbReference type="EMBL" id="EGB08694.1"/>
    </source>
</evidence>
<accession>F0Y8L8</accession>
<feature type="non-terminal residue" evidence="3">
    <location>
        <position position="113"/>
    </location>
</feature>
<gene>
    <name evidence="3" type="ORF">AURANDRAFT_7850</name>
</gene>
<dbReference type="Proteomes" id="UP000002729">
    <property type="component" value="Unassembled WGS sequence"/>
</dbReference>
<evidence type="ECO:0000313" key="4">
    <source>
        <dbReference type="Proteomes" id="UP000002729"/>
    </source>
</evidence>
<dbReference type="PANTHER" id="PTHR13720">
    <property type="entry name" value="WD-40 REPEAT PROTEIN"/>
    <property type="match status" value="1"/>
</dbReference>
<dbReference type="InParanoid" id="F0Y8L8"/>
<keyword evidence="1" id="KW-0853">WD repeat</keyword>
<dbReference type="InterPro" id="IPR015943">
    <property type="entry name" value="WD40/YVTN_repeat-like_dom_sf"/>
</dbReference>
<evidence type="ECO:0000256" key="2">
    <source>
        <dbReference type="ARBA" id="ARBA00022737"/>
    </source>
</evidence>
<reference evidence="3 4" key="1">
    <citation type="journal article" date="2011" name="Proc. Natl. Acad. Sci. U.S.A.">
        <title>Niche of harmful alga Aureococcus anophagefferens revealed through ecogenomics.</title>
        <authorList>
            <person name="Gobler C.J."/>
            <person name="Berry D.L."/>
            <person name="Dyhrman S.T."/>
            <person name="Wilhelm S.W."/>
            <person name="Salamov A."/>
            <person name="Lobanov A.V."/>
            <person name="Zhang Y."/>
            <person name="Collier J.L."/>
            <person name="Wurch L.L."/>
            <person name="Kustka A.B."/>
            <person name="Dill B.D."/>
            <person name="Shah M."/>
            <person name="VerBerkmoes N.C."/>
            <person name="Kuo A."/>
            <person name="Terry A."/>
            <person name="Pangilinan J."/>
            <person name="Lindquist E.A."/>
            <person name="Lucas S."/>
            <person name="Paulsen I.T."/>
            <person name="Hattenrath-Lehmann T.K."/>
            <person name="Talmage S.C."/>
            <person name="Walker E.A."/>
            <person name="Koch F."/>
            <person name="Burson A.M."/>
            <person name="Marcoval M.A."/>
            <person name="Tang Y.Z."/>
            <person name="Lecleir G.R."/>
            <person name="Coyne K.J."/>
            <person name="Berg G.M."/>
            <person name="Bertrand E.M."/>
            <person name="Saito M.A."/>
            <person name="Gladyshev V.N."/>
            <person name="Grigoriev I.V."/>
        </authorList>
    </citation>
    <scope>NUCLEOTIDE SEQUENCE [LARGE SCALE GENOMIC DNA]</scope>
    <source>
        <strain evidence="4">CCMP 1984</strain>
    </source>
</reference>
<feature type="non-terminal residue" evidence="3">
    <location>
        <position position="1"/>
    </location>
</feature>
<dbReference type="AlphaFoldDB" id="F0Y8L8"/>
<dbReference type="InterPro" id="IPR050630">
    <property type="entry name" value="WD_repeat_EMAP"/>
</dbReference>
<evidence type="ECO:0000256" key="1">
    <source>
        <dbReference type="ARBA" id="ARBA00022574"/>
    </source>
</evidence>
<dbReference type="OrthoDB" id="206783at2759"/>